<keyword evidence="2" id="KW-0863">Zinc-finger</keyword>
<name>A0A8I6TL22_CIMLE</name>
<dbReference type="CDD" id="cd19677">
    <property type="entry name" value="UBR-box_UBR7"/>
    <property type="match status" value="1"/>
</dbReference>
<dbReference type="Pfam" id="PF02207">
    <property type="entry name" value="zf-UBR"/>
    <property type="match status" value="1"/>
</dbReference>
<protein>
    <recommendedName>
        <fullName evidence="5">UBR-type domain-containing protein</fullName>
    </recommendedName>
</protein>
<dbReference type="InterPro" id="IPR040204">
    <property type="entry name" value="UBR7"/>
</dbReference>
<evidence type="ECO:0000256" key="4">
    <source>
        <dbReference type="PROSITE-ProRule" id="PRU00508"/>
    </source>
</evidence>
<dbReference type="InterPro" id="IPR013083">
    <property type="entry name" value="Znf_RING/FYVE/PHD"/>
</dbReference>
<dbReference type="CDD" id="cd15542">
    <property type="entry name" value="PHD_UBR7"/>
    <property type="match status" value="1"/>
</dbReference>
<evidence type="ECO:0000256" key="3">
    <source>
        <dbReference type="ARBA" id="ARBA00022833"/>
    </source>
</evidence>
<evidence type="ECO:0000259" key="5">
    <source>
        <dbReference type="PROSITE" id="PS51157"/>
    </source>
</evidence>
<dbReference type="InterPro" id="IPR003126">
    <property type="entry name" value="Znf_UBR"/>
</dbReference>
<proteinExistence type="predicted"/>
<keyword evidence="7" id="KW-1185">Reference proteome</keyword>
<organism evidence="6 7">
    <name type="scientific">Cimex lectularius</name>
    <name type="common">Bed bug</name>
    <name type="synonym">Acanthia lectularia</name>
    <dbReference type="NCBI Taxonomy" id="79782"/>
    <lineage>
        <taxon>Eukaryota</taxon>
        <taxon>Metazoa</taxon>
        <taxon>Ecdysozoa</taxon>
        <taxon>Arthropoda</taxon>
        <taxon>Hexapoda</taxon>
        <taxon>Insecta</taxon>
        <taxon>Pterygota</taxon>
        <taxon>Neoptera</taxon>
        <taxon>Paraneoptera</taxon>
        <taxon>Hemiptera</taxon>
        <taxon>Heteroptera</taxon>
        <taxon>Panheteroptera</taxon>
        <taxon>Cimicomorpha</taxon>
        <taxon>Cimicidae</taxon>
        <taxon>Cimex</taxon>
    </lineage>
</organism>
<evidence type="ECO:0000313" key="6">
    <source>
        <dbReference type="EnsemblMetazoa" id="XP_024085323.1"/>
    </source>
</evidence>
<dbReference type="EnsemblMetazoa" id="XM_024229555.1">
    <property type="protein sequence ID" value="XP_024085323.1"/>
    <property type="gene ID" value="LOC106665472"/>
</dbReference>
<dbReference type="SMART" id="SM00396">
    <property type="entry name" value="ZnF_UBR1"/>
    <property type="match status" value="1"/>
</dbReference>
<dbReference type="InterPro" id="IPR011011">
    <property type="entry name" value="Znf_FYVE_PHD"/>
</dbReference>
<dbReference type="OrthoDB" id="10262564at2759"/>
<evidence type="ECO:0000256" key="1">
    <source>
        <dbReference type="ARBA" id="ARBA00022723"/>
    </source>
</evidence>
<dbReference type="GO" id="GO:0005737">
    <property type="term" value="C:cytoplasm"/>
    <property type="evidence" value="ECO:0007669"/>
    <property type="project" value="TreeGrafter"/>
</dbReference>
<dbReference type="GO" id="GO:0061630">
    <property type="term" value="F:ubiquitin protein ligase activity"/>
    <property type="evidence" value="ECO:0007669"/>
    <property type="project" value="InterPro"/>
</dbReference>
<reference evidence="6" key="1">
    <citation type="submission" date="2022-01" db="UniProtKB">
        <authorList>
            <consortium name="EnsemblMetazoa"/>
        </authorList>
    </citation>
    <scope>IDENTIFICATION</scope>
</reference>
<accession>A0A8I6TL22</accession>
<dbReference type="PANTHER" id="PTHR13513:SF9">
    <property type="entry name" value="E3 UBIQUITIN-PROTEIN LIGASE UBR7-RELATED"/>
    <property type="match status" value="1"/>
</dbReference>
<dbReference type="SUPFAM" id="SSF57903">
    <property type="entry name" value="FYVE/PHD zinc finger"/>
    <property type="match status" value="1"/>
</dbReference>
<evidence type="ECO:0000256" key="2">
    <source>
        <dbReference type="ARBA" id="ARBA00022771"/>
    </source>
</evidence>
<dbReference type="GeneID" id="106665472"/>
<dbReference type="PANTHER" id="PTHR13513">
    <property type="entry name" value="E3 UBIQUITIN-PROTEIN LIGASE UBR7"/>
    <property type="match status" value="1"/>
</dbReference>
<dbReference type="RefSeq" id="XP_024085323.1">
    <property type="nucleotide sequence ID" value="XM_024229555.1"/>
</dbReference>
<dbReference type="Proteomes" id="UP000494040">
    <property type="component" value="Unassembled WGS sequence"/>
</dbReference>
<dbReference type="InterPro" id="IPR047506">
    <property type="entry name" value="UBR7-like_UBR-box"/>
</dbReference>
<keyword evidence="3" id="KW-0862">Zinc</keyword>
<dbReference type="AlphaFoldDB" id="A0A8I6TL22"/>
<dbReference type="KEGG" id="clec:106665472"/>
<keyword evidence="1" id="KW-0479">Metal-binding</keyword>
<dbReference type="Gene3D" id="3.30.40.10">
    <property type="entry name" value="Zinc/RING finger domain, C3HC4 (zinc finger)"/>
    <property type="match status" value="1"/>
</dbReference>
<evidence type="ECO:0000313" key="7">
    <source>
        <dbReference type="Proteomes" id="UP000494040"/>
    </source>
</evidence>
<sequence>MSEEKEEETLTLVDFLEEENEIELTVQDVLGPSDDKNCTYNLGYMGRQALYACLTCNSPESPDFKYAGICLACSYHCHEGHNLIELYTKRFFRCDCGNSKFGGKKCNLTPEKDDVNDNNNYNQNFKGLYCTCSRPYPDPEAEDDSDVMLQCIVCEDWYHSSHLNNETPPDCQDSSFSELICEGCTEKLPFLNYYLDKSVNTKFEGKDVSSNEETKGDVPNVAKEETKVDVEDTSLEKNKDCYRKTHPLLRKISKGATLWPSTFRSILCSCSECLEEYKKYKVPWIADEQDTAHAYQEKGKTEGENSGENSSYAQGMKALQKLDRFRQVEAIHNYNDLKSQLHTYLADFVQRKRVVKEEDIHAFFDYMQQRKKRRIGTPPYMC</sequence>
<feature type="domain" description="UBR-type" evidence="5">
    <location>
        <begin position="36"/>
        <end position="111"/>
    </location>
</feature>
<dbReference type="PROSITE" id="PS51157">
    <property type="entry name" value="ZF_UBR"/>
    <property type="match status" value="1"/>
</dbReference>
<feature type="zinc finger region" description="UBR-type" evidence="4">
    <location>
        <begin position="36"/>
        <end position="111"/>
    </location>
</feature>
<dbReference type="GO" id="GO:0008270">
    <property type="term" value="F:zinc ion binding"/>
    <property type="evidence" value="ECO:0007669"/>
    <property type="project" value="UniProtKB-KW"/>
</dbReference>
<dbReference type="OMA" id="GAMVYNH"/>